<organism evidence="2 3">
    <name type="scientific">Tetradesmus obliquus</name>
    <name type="common">Green alga</name>
    <name type="synonym">Acutodesmus obliquus</name>
    <dbReference type="NCBI Taxonomy" id="3088"/>
    <lineage>
        <taxon>Eukaryota</taxon>
        <taxon>Viridiplantae</taxon>
        <taxon>Chlorophyta</taxon>
        <taxon>core chlorophytes</taxon>
        <taxon>Chlorophyceae</taxon>
        <taxon>CS clade</taxon>
        <taxon>Sphaeropleales</taxon>
        <taxon>Scenedesmaceae</taxon>
        <taxon>Tetradesmus</taxon>
    </lineage>
</organism>
<proteinExistence type="predicted"/>
<accession>A0A383VTY1</accession>
<dbReference type="Pfam" id="PF07818">
    <property type="entry name" value="HCNGP"/>
    <property type="match status" value="1"/>
</dbReference>
<sequence>MAGLGALLGGYGSGSDEDDEMEEGQHVDSPSGALPLLGMLGGAASASPSKAEQLAAAADAAGATQQQQQQQQQGTDSDMDHPLPLRVMDGPSTNPEPPLEGLSPPHADMVGLAGTAGADAAPDQAAAAAAAGDPDAADAAADADAAAADPARLILPPELREPPPGQPSEGMQARVESIYRTQMQTGKSIVSVLRKNRRWQNPDFLEKMVRYYHLDQYGSSLSSDVFDPKGIPDEDKWPALAAVLQQRKRARGAEVQFRSSGQQQQQQAGAGAAAAAAAAAALPGGGGAAAAGSGLPAAPKMLPPDPRKVEVAQAQAQALANALLSNATKKSKWDK</sequence>
<gene>
    <name evidence="2" type="ORF">BQ4739_LOCUS9265</name>
</gene>
<dbReference type="GO" id="GO:0005634">
    <property type="term" value="C:nucleus"/>
    <property type="evidence" value="ECO:0007669"/>
    <property type="project" value="TreeGrafter"/>
</dbReference>
<name>A0A383VTY1_TETOB</name>
<dbReference type="InterPro" id="IPR012479">
    <property type="entry name" value="SAP30BP"/>
</dbReference>
<dbReference type="PANTHER" id="PTHR13464">
    <property type="entry name" value="TRANSCRIPTIONAL REGULATOR PROTEIN HCNGP"/>
    <property type="match status" value="1"/>
</dbReference>
<feature type="compositionally biased region" description="Gly residues" evidence="1">
    <location>
        <begin position="1"/>
        <end position="13"/>
    </location>
</feature>
<dbReference type="EMBL" id="FNXT01000893">
    <property type="protein sequence ID" value="SZX68955.1"/>
    <property type="molecule type" value="Genomic_DNA"/>
</dbReference>
<evidence type="ECO:0000256" key="1">
    <source>
        <dbReference type="SAM" id="MobiDB-lite"/>
    </source>
</evidence>
<feature type="compositionally biased region" description="Low complexity" evidence="1">
    <location>
        <begin position="113"/>
        <end position="147"/>
    </location>
</feature>
<dbReference type="PANTHER" id="PTHR13464:SF0">
    <property type="entry name" value="SAP30-BINDING PROTEIN"/>
    <property type="match status" value="1"/>
</dbReference>
<feature type="compositionally biased region" description="Low complexity" evidence="1">
    <location>
        <begin position="29"/>
        <end position="76"/>
    </location>
</feature>
<dbReference type="AlphaFoldDB" id="A0A383VTY1"/>
<feature type="region of interest" description="Disordered" evidence="1">
    <location>
        <begin position="1"/>
        <end position="147"/>
    </location>
</feature>
<dbReference type="GO" id="GO:0006355">
    <property type="term" value="P:regulation of DNA-templated transcription"/>
    <property type="evidence" value="ECO:0007669"/>
    <property type="project" value="InterPro"/>
</dbReference>
<evidence type="ECO:0000313" key="3">
    <source>
        <dbReference type="Proteomes" id="UP000256970"/>
    </source>
</evidence>
<feature type="region of interest" description="Disordered" evidence="1">
    <location>
        <begin position="283"/>
        <end position="313"/>
    </location>
</feature>
<reference evidence="2 3" key="1">
    <citation type="submission" date="2016-10" db="EMBL/GenBank/DDBJ databases">
        <authorList>
            <person name="Cai Z."/>
        </authorList>
    </citation>
    <scope>NUCLEOTIDE SEQUENCE [LARGE SCALE GENOMIC DNA]</scope>
</reference>
<protein>
    <submittedName>
        <fullName evidence="2">Uncharacterized protein</fullName>
    </submittedName>
</protein>
<evidence type="ECO:0000313" key="2">
    <source>
        <dbReference type="EMBL" id="SZX68955.1"/>
    </source>
</evidence>
<dbReference type="STRING" id="3088.A0A383VTY1"/>
<keyword evidence="3" id="KW-1185">Reference proteome</keyword>
<dbReference type="Proteomes" id="UP000256970">
    <property type="component" value="Unassembled WGS sequence"/>
</dbReference>